<evidence type="ECO:0000256" key="1">
    <source>
        <dbReference type="SAM" id="MobiDB-lite"/>
    </source>
</evidence>
<protein>
    <submittedName>
        <fullName evidence="2">RNA-binding motif, single-stranded-interacting protein 1</fullName>
    </submittedName>
</protein>
<dbReference type="AlphaFoldDB" id="A0A4U5U700"/>
<reference evidence="2 3" key="1">
    <citation type="submission" date="2019-01" db="EMBL/GenBank/DDBJ databases">
        <title>Genome Assembly of Collichthys lucidus.</title>
        <authorList>
            <person name="Cai M."/>
            <person name="Xiao S."/>
        </authorList>
    </citation>
    <scope>NUCLEOTIDE SEQUENCE [LARGE SCALE GENOMIC DNA]</scope>
    <source>
        <strain evidence="2">JT15FE1705JMU</strain>
        <tissue evidence="2">Muscle</tissue>
    </source>
</reference>
<dbReference type="GO" id="GO:0003676">
    <property type="term" value="F:nucleic acid binding"/>
    <property type="evidence" value="ECO:0007669"/>
    <property type="project" value="InterPro"/>
</dbReference>
<dbReference type="Proteomes" id="UP000298787">
    <property type="component" value="Chromosome 4"/>
</dbReference>
<organism evidence="2 3">
    <name type="scientific">Collichthys lucidus</name>
    <name type="common">Big head croaker</name>
    <name type="synonym">Sciaena lucida</name>
    <dbReference type="NCBI Taxonomy" id="240159"/>
    <lineage>
        <taxon>Eukaryota</taxon>
        <taxon>Metazoa</taxon>
        <taxon>Chordata</taxon>
        <taxon>Craniata</taxon>
        <taxon>Vertebrata</taxon>
        <taxon>Euteleostomi</taxon>
        <taxon>Actinopterygii</taxon>
        <taxon>Neopterygii</taxon>
        <taxon>Teleostei</taxon>
        <taxon>Neoteleostei</taxon>
        <taxon>Acanthomorphata</taxon>
        <taxon>Eupercaria</taxon>
        <taxon>Sciaenidae</taxon>
        <taxon>Collichthys</taxon>
    </lineage>
</organism>
<keyword evidence="3" id="KW-1185">Reference proteome</keyword>
<gene>
    <name evidence="2" type="ORF">D9C73_003727</name>
</gene>
<feature type="compositionally biased region" description="Low complexity" evidence="1">
    <location>
        <begin position="38"/>
        <end position="48"/>
    </location>
</feature>
<dbReference type="SUPFAM" id="SSF54928">
    <property type="entry name" value="RNA-binding domain, RBD"/>
    <property type="match status" value="1"/>
</dbReference>
<evidence type="ECO:0000313" key="2">
    <source>
        <dbReference type="EMBL" id="TKS69660.1"/>
    </source>
</evidence>
<dbReference type="InterPro" id="IPR035979">
    <property type="entry name" value="RBD_domain_sf"/>
</dbReference>
<dbReference type="EMBL" id="CM014081">
    <property type="protein sequence ID" value="TKS69660.1"/>
    <property type="molecule type" value="Genomic_DNA"/>
</dbReference>
<proteinExistence type="predicted"/>
<name>A0A4U5U700_COLLU</name>
<sequence>MVWSVVGGTAERSAAGRRRSMNRTGGLVHRLSYPMTPSSPSSSSNSSSTGLEQLSKTNLYIRGLPPATTDLDLVKLCHQYYPSPYPVTNRIMTVQPAMSPYMSPVSAYQAAVMSPSVDPSMSLHPSAMITQQMGQLSLGNGGAYISGNPGVQGAYMPQYPPLQAAPARLPLCEPEGRWEIADDIAVITVTTFSDWTRHMNFFAQPRCLWWKMRTV</sequence>
<accession>A0A4U5U700</accession>
<evidence type="ECO:0000313" key="3">
    <source>
        <dbReference type="Proteomes" id="UP000298787"/>
    </source>
</evidence>
<feature type="region of interest" description="Disordered" evidence="1">
    <location>
        <begin position="1"/>
        <end position="51"/>
    </location>
</feature>